<gene>
    <name evidence="1" type="ORF">TPC1_12830</name>
</gene>
<sequence length="112" mass="12144">FFFSLSYAENALKYFRQPPHKLSCCQAVIAGVNGLEDPQIPECAKLGGGQAPDGMCGAAYGAKLLRPDLEDAIIKKFIEETGSFKCKEIRKINKVPCAGCVKLACDFIEAVK</sequence>
<dbReference type="EMBL" id="GDID01002108">
    <property type="protein sequence ID" value="JAP94498.1"/>
    <property type="molecule type" value="Transcribed_RNA"/>
</dbReference>
<reference evidence="1" key="1">
    <citation type="submission" date="2015-07" db="EMBL/GenBank/DDBJ databases">
        <title>Adaptation to a free-living lifestyle via gene acquisitions in the diplomonad Trepomonas sp. PC1.</title>
        <authorList>
            <person name="Xu F."/>
            <person name="Jerlstrom-Hultqvist J."/>
            <person name="Kolisko M."/>
            <person name="Simpson A.G.B."/>
            <person name="Roger A.J."/>
            <person name="Svard S.G."/>
            <person name="Andersson J.O."/>
        </authorList>
    </citation>
    <scope>NUCLEOTIDE SEQUENCE</scope>
    <source>
        <strain evidence="1">PC1</strain>
    </source>
</reference>
<evidence type="ECO:0000313" key="1">
    <source>
        <dbReference type="EMBL" id="JAP94498.1"/>
    </source>
</evidence>
<organism evidence="1">
    <name type="scientific">Trepomonas sp. PC1</name>
    <dbReference type="NCBI Taxonomy" id="1076344"/>
    <lineage>
        <taxon>Eukaryota</taxon>
        <taxon>Metamonada</taxon>
        <taxon>Diplomonadida</taxon>
        <taxon>Hexamitidae</taxon>
        <taxon>Hexamitinae</taxon>
        <taxon>Trepomonas</taxon>
    </lineage>
</organism>
<evidence type="ECO:0008006" key="2">
    <source>
        <dbReference type="Google" id="ProtNLM"/>
    </source>
</evidence>
<protein>
    <recommendedName>
        <fullName evidence="2">C_GCAxxG_C_C family protein</fullName>
    </recommendedName>
</protein>
<dbReference type="AlphaFoldDB" id="A0A146KE64"/>
<name>A0A146KE64_9EUKA</name>
<accession>A0A146KE64</accession>
<proteinExistence type="predicted"/>
<feature type="non-terminal residue" evidence="1">
    <location>
        <position position="1"/>
    </location>
</feature>